<dbReference type="Pfam" id="PF00149">
    <property type="entry name" value="Metallophos"/>
    <property type="match status" value="1"/>
</dbReference>
<feature type="domain" description="Calcineurin-like phosphoesterase" evidence="2">
    <location>
        <begin position="58"/>
        <end position="320"/>
    </location>
</feature>
<dbReference type="InParanoid" id="F4RN30"/>
<dbReference type="GeneID" id="18932602"/>
<evidence type="ECO:0000313" key="3">
    <source>
        <dbReference type="EMBL" id="EGG06288.1"/>
    </source>
</evidence>
<feature type="transmembrane region" description="Helical" evidence="1">
    <location>
        <begin position="7"/>
        <end position="26"/>
    </location>
</feature>
<evidence type="ECO:0000259" key="2">
    <source>
        <dbReference type="Pfam" id="PF00149"/>
    </source>
</evidence>
<keyword evidence="1" id="KW-1133">Transmembrane helix</keyword>
<dbReference type="PANTHER" id="PTHR46546">
    <property type="entry name" value="SHEWANELLA-LIKE PROTEIN PHOSPHATASE 1"/>
    <property type="match status" value="1"/>
</dbReference>
<dbReference type="RefSeq" id="XP_007410526.1">
    <property type="nucleotide sequence ID" value="XM_007410464.1"/>
</dbReference>
<dbReference type="eggNOG" id="KOG0374">
    <property type="taxonomic scope" value="Eukaryota"/>
</dbReference>
<dbReference type="HOGENOM" id="CLU_042543_3_1_1"/>
<dbReference type="PANTHER" id="PTHR46546:SF4">
    <property type="entry name" value="SHEWANELLA-LIKE PROTEIN PHOSPHATASE 1"/>
    <property type="match status" value="1"/>
</dbReference>
<dbReference type="EMBL" id="GL883109">
    <property type="protein sequence ID" value="EGG06288.1"/>
    <property type="molecule type" value="Genomic_DNA"/>
</dbReference>
<dbReference type="InterPro" id="IPR004843">
    <property type="entry name" value="Calcineurin-like_PHP"/>
</dbReference>
<gene>
    <name evidence="3" type="ORF">MELLADRAFT_74879</name>
</gene>
<dbReference type="AlphaFoldDB" id="F4RN30"/>
<sequence>MSRSRRILIIITTLIISYQYIWKPYFSSTKSILNRNQTTSTSSSSSSSSTTITKHKQRVVAIGDLHGDLPHAVRVLRLAELIDMRNKWIGKKTVLVQTGDIVDRGRDTIVLYQLMDRLRNEAKAAGGAVVSLLGNHEYMNALGDWRYVTEEDIETFGGKKNRRKLMSSEGWIGESWLKNYNTTARVPYILSTDSNLNQVPIDPSTYFETFQDKSSKPNPFLNSAIAFVHGGITPEYAKIGISEINRIGQSFLNRSLQNPKPTGGLPSDTTMEEKMFYSSHGPLWERSYALEENEEMICDQIEKTINLLNVRRLVMGHTPQFKGILGRCQGKILLIDTGISSAYGGALSALEIQYTLTLDPKPNPETNHPIWHESEIVHGLQEGKLKQVLAQHTRVVEFPF</sequence>
<organism evidence="4">
    <name type="scientific">Melampsora larici-populina (strain 98AG31 / pathotype 3-4-7)</name>
    <name type="common">Poplar leaf rust fungus</name>
    <dbReference type="NCBI Taxonomy" id="747676"/>
    <lineage>
        <taxon>Eukaryota</taxon>
        <taxon>Fungi</taxon>
        <taxon>Dikarya</taxon>
        <taxon>Basidiomycota</taxon>
        <taxon>Pucciniomycotina</taxon>
        <taxon>Pucciniomycetes</taxon>
        <taxon>Pucciniales</taxon>
        <taxon>Melampsoraceae</taxon>
        <taxon>Melampsora</taxon>
    </lineage>
</organism>
<keyword evidence="1" id="KW-0812">Transmembrane</keyword>
<keyword evidence="4" id="KW-1185">Reference proteome</keyword>
<name>F4RN30_MELLP</name>
<dbReference type="FunCoup" id="F4RN30">
    <property type="interactions" value="3"/>
</dbReference>
<keyword evidence="1" id="KW-0472">Membrane</keyword>
<dbReference type="SUPFAM" id="SSF56300">
    <property type="entry name" value="Metallo-dependent phosphatases"/>
    <property type="match status" value="1"/>
</dbReference>
<proteinExistence type="predicted"/>
<dbReference type="OrthoDB" id="5976022at2759"/>
<protein>
    <recommendedName>
        <fullName evidence="2">Calcineurin-like phosphoesterase domain-containing protein</fullName>
    </recommendedName>
</protein>
<reference evidence="4" key="1">
    <citation type="journal article" date="2011" name="Proc. Natl. Acad. Sci. U.S.A.">
        <title>Obligate biotrophy features unraveled by the genomic analysis of rust fungi.</title>
        <authorList>
            <person name="Duplessis S."/>
            <person name="Cuomo C.A."/>
            <person name="Lin Y.-C."/>
            <person name="Aerts A."/>
            <person name="Tisserant E."/>
            <person name="Veneault-Fourrey C."/>
            <person name="Joly D.L."/>
            <person name="Hacquard S."/>
            <person name="Amselem J."/>
            <person name="Cantarel B.L."/>
            <person name="Chiu R."/>
            <person name="Coutinho P.M."/>
            <person name="Feau N."/>
            <person name="Field M."/>
            <person name="Frey P."/>
            <person name="Gelhaye E."/>
            <person name="Goldberg J."/>
            <person name="Grabherr M.G."/>
            <person name="Kodira C.D."/>
            <person name="Kohler A."/>
            <person name="Kuees U."/>
            <person name="Lindquist E.A."/>
            <person name="Lucas S.M."/>
            <person name="Mago R."/>
            <person name="Mauceli E."/>
            <person name="Morin E."/>
            <person name="Murat C."/>
            <person name="Pangilinan J.L."/>
            <person name="Park R."/>
            <person name="Pearson M."/>
            <person name="Quesneville H."/>
            <person name="Rouhier N."/>
            <person name="Sakthikumar S."/>
            <person name="Salamov A.A."/>
            <person name="Schmutz J."/>
            <person name="Selles B."/>
            <person name="Shapiro H."/>
            <person name="Tanguay P."/>
            <person name="Tuskan G.A."/>
            <person name="Henrissat B."/>
            <person name="Van de Peer Y."/>
            <person name="Rouze P."/>
            <person name="Ellis J.G."/>
            <person name="Dodds P.N."/>
            <person name="Schein J.E."/>
            <person name="Zhong S."/>
            <person name="Hamelin R.C."/>
            <person name="Grigoriev I.V."/>
            <person name="Szabo L.J."/>
            <person name="Martin F."/>
        </authorList>
    </citation>
    <scope>NUCLEOTIDE SEQUENCE [LARGE SCALE GENOMIC DNA]</scope>
    <source>
        <strain evidence="4">98AG31 / pathotype 3-4-7</strain>
    </source>
</reference>
<dbReference type="InterPro" id="IPR029052">
    <property type="entry name" value="Metallo-depent_PP-like"/>
</dbReference>
<evidence type="ECO:0000256" key="1">
    <source>
        <dbReference type="SAM" id="Phobius"/>
    </source>
</evidence>
<dbReference type="Gene3D" id="3.60.21.10">
    <property type="match status" value="1"/>
</dbReference>
<evidence type="ECO:0000313" key="4">
    <source>
        <dbReference type="Proteomes" id="UP000001072"/>
    </source>
</evidence>
<dbReference type="KEGG" id="mlr:MELLADRAFT_74879"/>
<accession>F4RN30</accession>
<dbReference type="Proteomes" id="UP000001072">
    <property type="component" value="Unassembled WGS sequence"/>
</dbReference>
<dbReference type="GO" id="GO:0016787">
    <property type="term" value="F:hydrolase activity"/>
    <property type="evidence" value="ECO:0007669"/>
    <property type="project" value="InterPro"/>
</dbReference>
<dbReference type="VEuPathDB" id="FungiDB:MELLADRAFT_74879"/>
<dbReference type="STRING" id="747676.F4RN30"/>